<keyword evidence="6" id="KW-0051">Antiviral defense</keyword>
<organism evidence="8 9">
    <name type="scientific">Nesterenkonia alkaliphila</name>
    <dbReference type="NCBI Taxonomy" id="1463631"/>
    <lineage>
        <taxon>Bacteria</taxon>
        <taxon>Bacillati</taxon>
        <taxon>Actinomycetota</taxon>
        <taxon>Actinomycetes</taxon>
        <taxon>Micrococcales</taxon>
        <taxon>Micrococcaceae</taxon>
        <taxon>Nesterenkonia</taxon>
    </lineage>
</organism>
<evidence type="ECO:0000313" key="8">
    <source>
        <dbReference type="EMBL" id="MVT24911.1"/>
    </source>
</evidence>
<evidence type="ECO:0000256" key="2">
    <source>
        <dbReference type="ARBA" id="ARBA00022723"/>
    </source>
</evidence>
<evidence type="ECO:0000256" key="4">
    <source>
        <dbReference type="ARBA" id="ARBA00022801"/>
    </source>
</evidence>
<dbReference type="EMBL" id="WRPM01000007">
    <property type="protein sequence ID" value="MVT24911.1"/>
    <property type="molecule type" value="Genomic_DNA"/>
</dbReference>
<keyword evidence="2" id="KW-0479">Metal-binding</keyword>
<evidence type="ECO:0000313" key="9">
    <source>
        <dbReference type="Proteomes" id="UP000460157"/>
    </source>
</evidence>
<dbReference type="InterPro" id="IPR002729">
    <property type="entry name" value="CRISPR-assoc_Cas1"/>
</dbReference>
<dbReference type="GO" id="GO:0003676">
    <property type="term" value="F:nucleic acid binding"/>
    <property type="evidence" value="ECO:0007669"/>
    <property type="project" value="InterPro"/>
</dbReference>
<protein>
    <submittedName>
        <fullName evidence="8">Type II CRISPR-associated endonuclease Cas1</fullName>
    </submittedName>
</protein>
<proteinExistence type="predicted"/>
<dbReference type="Proteomes" id="UP000460157">
    <property type="component" value="Unassembled WGS sequence"/>
</dbReference>
<evidence type="ECO:0000256" key="6">
    <source>
        <dbReference type="ARBA" id="ARBA00023118"/>
    </source>
</evidence>
<dbReference type="AlphaFoldDB" id="A0A7K1UFQ6"/>
<keyword evidence="4" id="KW-0378">Hydrolase</keyword>
<comment type="caution">
    <text evidence="8">The sequence shown here is derived from an EMBL/GenBank/DDBJ whole genome shotgun (WGS) entry which is preliminary data.</text>
</comment>
<dbReference type="GO" id="GO:0016787">
    <property type="term" value="F:hydrolase activity"/>
    <property type="evidence" value="ECO:0007669"/>
    <property type="project" value="UniProtKB-KW"/>
</dbReference>
<keyword evidence="1" id="KW-0540">Nuclease</keyword>
<dbReference type="PANTHER" id="PTHR34353:SF2">
    <property type="entry name" value="CRISPR-ASSOCIATED ENDONUCLEASE CAS1 1"/>
    <property type="match status" value="1"/>
</dbReference>
<keyword evidence="5" id="KW-0460">Magnesium</keyword>
<dbReference type="GO" id="GO:0046872">
    <property type="term" value="F:metal ion binding"/>
    <property type="evidence" value="ECO:0007669"/>
    <property type="project" value="UniProtKB-KW"/>
</dbReference>
<reference evidence="8 9" key="1">
    <citation type="submission" date="2019-12" db="EMBL/GenBank/DDBJ databases">
        <title>Nesterenkonia muleiensis sp. nov., a novel actinobacterium isolated from sap of Populus euphratica.</title>
        <authorList>
            <person name="Wang R."/>
        </authorList>
    </citation>
    <scope>NUCLEOTIDE SEQUENCE [LARGE SCALE GENOMIC DNA]</scope>
    <source>
        <strain evidence="8 9">F10</strain>
    </source>
</reference>
<dbReference type="GO" id="GO:0043571">
    <property type="term" value="P:maintenance of CRISPR repeat elements"/>
    <property type="evidence" value="ECO:0007669"/>
    <property type="project" value="InterPro"/>
</dbReference>
<dbReference type="InterPro" id="IPR050646">
    <property type="entry name" value="Cas1"/>
</dbReference>
<dbReference type="PANTHER" id="PTHR34353">
    <property type="entry name" value="CRISPR-ASSOCIATED ENDONUCLEASE CAS1 1"/>
    <property type="match status" value="1"/>
</dbReference>
<keyword evidence="9" id="KW-1185">Reference proteome</keyword>
<sequence length="146" mass="16168">MAAWQVLDLLNYEGKVRTERGAFSIDGRRIPLESLSTALIGPKCSISSGVPHHAAKYDVVVLFCDWKGEPLSALLPWSDNTRTGARMQAQATLSEPRRKNAWMRVIKAKITSQGRTLEMAGKRREGQVPCSGVTGSPSCWVIMRLR</sequence>
<dbReference type="Pfam" id="PF01867">
    <property type="entry name" value="Cas_Cas1"/>
    <property type="match status" value="1"/>
</dbReference>
<dbReference type="GO" id="GO:0051607">
    <property type="term" value="P:defense response to virus"/>
    <property type="evidence" value="ECO:0007669"/>
    <property type="project" value="UniProtKB-KW"/>
</dbReference>
<evidence type="ECO:0000256" key="1">
    <source>
        <dbReference type="ARBA" id="ARBA00022722"/>
    </source>
</evidence>
<comment type="subunit">
    <text evidence="7">Homodimer, forms a heterotetramer with a Cas2 homodimer.</text>
</comment>
<feature type="non-terminal residue" evidence="8">
    <location>
        <position position="146"/>
    </location>
</feature>
<evidence type="ECO:0000256" key="7">
    <source>
        <dbReference type="ARBA" id="ARBA00038592"/>
    </source>
</evidence>
<gene>
    <name evidence="8" type="ORF">GNZ21_00785</name>
</gene>
<evidence type="ECO:0000256" key="3">
    <source>
        <dbReference type="ARBA" id="ARBA00022759"/>
    </source>
</evidence>
<dbReference type="GO" id="GO:0004519">
    <property type="term" value="F:endonuclease activity"/>
    <property type="evidence" value="ECO:0007669"/>
    <property type="project" value="UniProtKB-KW"/>
</dbReference>
<evidence type="ECO:0000256" key="5">
    <source>
        <dbReference type="ARBA" id="ARBA00022842"/>
    </source>
</evidence>
<name>A0A7K1UFQ6_9MICC</name>
<dbReference type="RefSeq" id="WP_198345931.1">
    <property type="nucleotide sequence ID" value="NZ_WRPM01000007.1"/>
</dbReference>
<keyword evidence="3 8" id="KW-0255">Endonuclease</keyword>
<accession>A0A7K1UFQ6</accession>